<reference evidence="2 3" key="1">
    <citation type="journal article" date="2012" name="Genome Biol.">
        <title>Sequencing three crocodilian genomes to illuminate the evolution of archosaurs and amniotes.</title>
        <authorList>
            <person name="St John J.A."/>
            <person name="Braun E.L."/>
            <person name="Isberg S.R."/>
            <person name="Miles L.G."/>
            <person name="Chong A.Y."/>
            <person name="Gongora J."/>
            <person name="Dalzell P."/>
            <person name="Moran C."/>
            <person name="Bed'hom B."/>
            <person name="Abzhanov A."/>
            <person name="Burgess S.C."/>
            <person name="Cooksey A.M."/>
            <person name="Castoe T.A."/>
            <person name="Crawford N.G."/>
            <person name="Densmore L.D."/>
            <person name="Drew J.C."/>
            <person name="Edwards S.V."/>
            <person name="Faircloth B.C."/>
            <person name="Fujita M.K."/>
            <person name="Greenwold M.J."/>
            <person name="Hoffmann F.G."/>
            <person name="Howard J.M."/>
            <person name="Iguchi T."/>
            <person name="Janes D.E."/>
            <person name="Khan S.Y."/>
            <person name="Kohno S."/>
            <person name="de Koning A.J."/>
            <person name="Lance S.L."/>
            <person name="McCarthy F.M."/>
            <person name="McCormack J.E."/>
            <person name="Merchant M.E."/>
            <person name="Peterson D.G."/>
            <person name="Pollock D.D."/>
            <person name="Pourmand N."/>
            <person name="Raney B.J."/>
            <person name="Roessler K.A."/>
            <person name="Sanford J.R."/>
            <person name="Sawyer R.H."/>
            <person name="Schmidt C.J."/>
            <person name="Triplett E.W."/>
            <person name="Tuberville T.D."/>
            <person name="Venegas-Anaya M."/>
            <person name="Howard J.T."/>
            <person name="Jarvis E.D."/>
            <person name="Guillette L.J.Jr."/>
            <person name="Glenn T.C."/>
            <person name="Green R.E."/>
            <person name="Ray D.A."/>
        </authorList>
    </citation>
    <scope>NUCLEOTIDE SEQUENCE [LARGE SCALE GENOMIC DNA]</scope>
    <source>
        <strain evidence="2">KSC_2009_1</strain>
    </source>
</reference>
<comment type="caution">
    <text evidence="2">The sequence shown here is derived from an EMBL/GenBank/DDBJ whole genome shotgun (WGS) entry which is preliminary data.</text>
</comment>
<evidence type="ECO:0000313" key="2">
    <source>
        <dbReference type="EMBL" id="KYO20537.1"/>
    </source>
</evidence>
<dbReference type="EMBL" id="AKHW03006358">
    <property type="protein sequence ID" value="KYO20537.1"/>
    <property type="molecule type" value="Genomic_DNA"/>
</dbReference>
<evidence type="ECO:0000256" key="1">
    <source>
        <dbReference type="SAM" id="MobiDB-lite"/>
    </source>
</evidence>
<protein>
    <submittedName>
        <fullName evidence="2">Uncharacterized protein</fullName>
    </submittedName>
</protein>
<evidence type="ECO:0000313" key="3">
    <source>
        <dbReference type="Proteomes" id="UP000050525"/>
    </source>
</evidence>
<dbReference type="Proteomes" id="UP000050525">
    <property type="component" value="Unassembled WGS sequence"/>
</dbReference>
<feature type="region of interest" description="Disordered" evidence="1">
    <location>
        <begin position="1"/>
        <end position="35"/>
    </location>
</feature>
<organism evidence="2 3">
    <name type="scientific">Alligator mississippiensis</name>
    <name type="common">American alligator</name>
    <dbReference type="NCBI Taxonomy" id="8496"/>
    <lineage>
        <taxon>Eukaryota</taxon>
        <taxon>Metazoa</taxon>
        <taxon>Chordata</taxon>
        <taxon>Craniata</taxon>
        <taxon>Vertebrata</taxon>
        <taxon>Euteleostomi</taxon>
        <taxon>Archelosauria</taxon>
        <taxon>Archosauria</taxon>
        <taxon>Crocodylia</taxon>
        <taxon>Alligatoridae</taxon>
        <taxon>Alligatorinae</taxon>
        <taxon>Alligator</taxon>
    </lineage>
</organism>
<proteinExistence type="predicted"/>
<keyword evidence="3" id="KW-1185">Reference proteome</keyword>
<gene>
    <name evidence="2" type="ORF">Y1Q_0012452</name>
</gene>
<name>A0A151M7Q0_ALLMI</name>
<sequence>MYGRGVGKVEPHEYPLGGVTNHERSSTGDPTTEDPFKVMAGIHFLSIRENYNQQSQSTIVCNYDAED</sequence>
<dbReference type="AlphaFoldDB" id="A0A151M7Q0"/>
<accession>A0A151M7Q0</accession>